<dbReference type="Proteomes" id="UP000182882">
    <property type="component" value="Unassembled WGS sequence"/>
</dbReference>
<organism evidence="11 12">
    <name type="scientific">Nitrosomonas ureae</name>
    <dbReference type="NCBI Taxonomy" id="44577"/>
    <lineage>
        <taxon>Bacteria</taxon>
        <taxon>Pseudomonadati</taxon>
        <taxon>Pseudomonadota</taxon>
        <taxon>Betaproteobacteria</taxon>
        <taxon>Nitrosomonadales</taxon>
        <taxon>Nitrosomonadaceae</taxon>
        <taxon>Nitrosomonas</taxon>
    </lineage>
</organism>
<name>A0A1H2EC79_9PROT</name>
<dbReference type="RefSeq" id="WP_074701646.1">
    <property type="nucleotide sequence ID" value="NZ_FNLN01000011.1"/>
</dbReference>
<dbReference type="PANTHER" id="PTHR43725:SF47">
    <property type="entry name" value="UDP-GLUCOSE 4-EPIMERASE"/>
    <property type="match status" value="1"/>
</dbReference>
<evidence type="ECO:0000313" key="11">
    <source>
        <dbReference type="EMBL" id="SDT92623.1"/>
    </source>
</evidence>
<keyword evidence="9" id="KW-0119">Carbohydrate metabolism</keyword>
<dbReference type="InterPro" id="IPR016040">
    <property type="entry name" value="NAD(P)-bd_dom"/>
</dbReference>
<dbReference type="NCBIfam" id="TIGR01179">
    <property type="entry name" value="galE"/>
    <property type="match status" value="1"/>
</dbReference>
<comment type="subunit">
    <text evidence="9">Homodimer.</text>
</comment>
<protein>
    <recommendedName>
        <fullName evidence="6 9">UDP-glucose 4-epimerase</fullName>
        <ecNumber evidence="5 9">5.1.3.2</ecNumber>
    </recommendedName>
</protein>
<accession>A0A1H2EC79</accession>
<comment type="cofactor">
    <cofactor evidence="2 9">
        <name>NAD(+)</name>
        <dbReference type="ChEBI" id="CHEBI:57540"/>
    </cofactor>
</comment>
<dbReference type="Pfam" id="PF16363">
    <property type="entry name" value="GDP_Man_Dehyd"/>
    <property type="match status" value="1"/>
</dbReference>
<dbReference type="AlphaFoldDB" id="A0A1H2EC79"/>
<evidence type="ECO:0000256" key="6">
    <source>
        <dbReference type="ARBA" id="ARBA00018569"/>
    </source>
</evidence>
<evidence type="ECO:0000256" key="2">
    <source>
        <dbReference type="ARBA" id="ARBA00001911"/>
    </source>
</evidence>
<dbReference type="UniPathway" id="UPA00214"/>
<evidence type="ECO:0000256" key="4">
    <source>
        <dbReference type="ARBA" id="ARBA00007637"/>
    </source>
</evidence>
<comment type="similarity">
    <text evidence="4 9">Belongs to the NAD(P)-dependent epimerase/dehydratase family.</text>
</comment>
<dbReference type="Gene3D" id="3.40.50.720">
    <property type="entry name" value="NAD(P)-binding Rossmann-like Domain"/>
    <property type="match status" value="1"/>
</dbReference>
<dbReference type="Gene3D" id="3.90.25.10">
    <property type="entry name" value="UDP-galactose 4-epimerase, domain 1"/>
    <property type="match status" value="1"/>
</dbReference>
<keyword evidence="8 9" id="KW-0413">Isomerase</keyword>
<dbReference type="GO" id="GO:0003978">
    <property type="term" value="F:UDP-glucose 4-epimerase activity"/>
    <property type="evidence" value="ECO:0007669"/>
    <property type="project" value="UniProtKB-UniRule"/>
</dbReference>
<evidence type="ECO:0000256" key="5">
    <source>
        <dbReference type="ARBA" id="ARBA00013189"/>
    </source>
</evidence>
<dbReference type="GO" id="GO:0006012">
    <property type="term" value="P:galactose metabolic process"/>
    <property type="evidence" value="ECO:0007669"/>
    <property type="project" value="UniProtKB-UniPathway"/>
</dbReference>
<dbReference type="InterPro" id="IPR036291">
    <property type="entry name" value="NAD(P)-bd_dom_sf"/>
</dbReference>
<dbReference type="SUPFAM" id="SSF51735">
    <property type="entry name" value="NAD(P)-binding Rossmann-fold domains"/>
    <property type="match status" value="1"/>
</dbReference>
<evidence type="ECO:0000256" key="1">
    <source>
        <dbReference type="ARBA" id="ARBA00000083"/>
    </source>
</evidence>
<evidence type="ECO:0000256" key="8">
    <source>
        <dbReference type="ARBA" id="ARBA00023235"/>
    </source>
</evidence>
<dbReference type="NCBIfam" id="NF007956">
    <property type="entry name" value="PRK10675.1"/>
    <property type="match status" value="1"/>
</dbReference>
<keyword evidence="7 9" id="KW-0520">NAD</keyword>
<keyword evidence="12" id="KW-1185">Reference proteome</keyword>
<dbReference type="EMBL" id="FNLN01000011">
    <property type="protein sequence ID" value="SDT92623.1"/>
    <property type="molecule type" value="Genomic_DNA"/>
</dbReference>
<proteinExistence type="inferred from homology"/>
<evidence type="ECO:0000256" key="3">
    <source>
        <dbReference type="ARBA" id="ARBA00004947"/>
    </source>
</evidence>
<evidence type="ECO:0000259" key="10">
    <source>
        <dbReference type="Pfam" id="PF16363"/>
    </source>
</evidence>
<comment type="pathway">
    <text evidence="3 9">Carbohydrate metabolism; galactose metabolism.</text>
</comment>
<dbReference type="EC" id="5.1.3.2" evidence="5 9"/>
<dbReference type="InterPro" id="IPR005886">
    <property type="entry name" value="UDP_G4E"/>
</dbReference>
<gene>
    <name evidence="11" type="ORF">SAMN05216406_11124</name>
</gene>
<dbReference type="CDD" id="cd05247">
    <property type="entry name" value="UDP_G4E_1_SDR_e"/>
    <property type="match status" value="1"/>
</dbReference>
<evidence type="ECO:0000256" key="7">
    <source>
        <dbReference type="ARBA" id="ARBA00023027"/>
    </source>
</evidence>
<comment type="catalytic activity">
    <reaction evidence="1 9">
        <text>UDP-alpha-D-glucose = UDP-alpha-D-galactose</text>
        <dbReference type="Rhea" id="RHEA:22168"/>
        <dbReference type="ChEBI" id="CHEBI:58885"/>
        <dbReference type="ChEBI" id="CHEBI:66914"/>
        <dbReference type="EC" id="5.1.3.2"/>
    </reaction>
</comment>
<sequence>MILVTGGAGYIGTHTCVELLNAGFDVTVFDNFCNSKPEALARVAQITGRKPELISGDCRDRVALVAAIKQSKASAVIHFAGLKAVGESVAHPLSYYDNNVVGTLRLLEAMQESNVKILVFSSSATVYGDPVKLPLTEDHPLAPTNPYGRSKLMIEDILRDYQHSDHSFRIGILRYFNPVGAHPSGLIGEDPQGIPNNLMPFVAQVAVGRRDTLSIWGNDYPTVDGTGVRDYIHVVDLAHGHLKALEALGVSQSEQKNNQYSDCLTVNLGTGRGYSVLEVVRAYEQASGRSIPYRIAPRRSGDIASCYANPDRAYALLGWQAKLGLDEMCANSWHWQNSNPHGY</sequence>
<dbReference type="GO" id="GO:0005829">
    <property type="term" value="C:cytosol"/>
    <property type="evidence" value="ECO:0007669"/>
    <property type="project" value="TreeGrafter"/>
</dbReference>
<feature type="domain" description="NAD(P)-binding" evidence="10">
    <location>
        <begin position="3"/>
        <end position="330"/>
    </location>
</feature>
<reference evidence="12" key="1">
    <citation type="submission" date="2016-10" db="EMBL/GenBank/DDBJ databases">
        <authorList>
            <person name="Varghese N."/>
            <person name="Submissions S."/>
        </authorList>
    </citation>
    <scope>NUCLEOTIDE SEQUENCE [LARGE SCALE GENOMIC DNA]</scope>
    <source>
        <strain evidence="12">Nm10</strain>
    </source>
</reference>
<evidence type="ECO:0000256" key="9">
    <source>
        <dbReference type="RuleBase" id="RU366046"/>
    </source>
</evidence>
<evidence type="ECO:0000313" key="12">
    <source>
        <dbReference type="Proteomes" id="UP000182882"/>
    </source>
</evidence>
<dbReference type="PANTHER" id="PTHR43725">
    <property type="entry name" value="UDP-GLUCOSE 4-EPIMERASE"/>
    <property type="match status" value="1"/>
</dbReference>